<evidence type="ECO:0000256" key="1">
    <source>
        <dbReference type="ARBA" id="ARBA00022490"/>
    </source>
</evidence>
<dbReference type="Pfam" id="PF09902">
    <property type="entry name" value="DUF2129"/>
    <property type="match status" value="1"/>
</dbReference>
<comment type="caution">
    <text evidence="2">The sequence shown here is derived from an EMBL/GenBank/DDBJ whole genome shotgun (WGS) entry which is preliminary data.</text>
</comment>
<sequence>MLDNEKQEQILPWKKRRALIVWMHTLRPLRQLRKFGIISYVSRQMKYVLIYMDEVAIEKNMSVIEKLNFVRSVERSYRPDVSIEYSKIDLEDDDGFDVEELGTTIKLSDKV</sequence>
<dbReference type="EMBL" id="NGKA01000003">
    <property type="protein sequence ID" value="RSU14379.1"/>
    <property type="molecule type" value="Genomic_DNA"/>
</dbReference>
<dbReference type="RefSeq" id="WP_126807382.1">
    <property type="nucleotide sequence ID" value="NZ_NGKA01000003.1"/>
</dbReference>
<dbReference type="Proteomes" id="UP000287605">
    <property type="component" value="Unassembled WGS sequence"/>
</dbReference>
<keyword evidence="3" id="KW-1185">Reference proteome</keyword>
<dbReference type="OrthoDB" id="2990788at2"/>
<keyword evidence="1" id="KW-0963">Cytoplasm</keyword>
<proteinExistence type="predicted"/>
<protein>
    <submittedName>
        <fullName evidence="2">Uncharacterized protein</fullName>
    </submittedName>
</protein>
<reference evidence="2 3" key="1">
    <citation type="submission" date="2017-05" db="EMBL/GenBank/DDBJ databases">
        <title>Vagococcus spp. assemblies.</title>
        <authorList>
            <person name="Gulvik C.A."/>
        </authorList>
    </citation>
    <scope>NUCLEOTIDE SEQUENCE [LARGE SCALE GENOMIC DNA]</scope>
    <source>
        <strain evidence="2 3">CCUG 51432</strain>
    </source>
</reference>
<evidence type="ECO:0000313" key="3">
    <source>
        <dbReference type="Proteomes" id="UP000287605"/>
    </source>
</evidence>
<name>A0A430B258_9ENTE</name>
<dbReference type="AlphaFoldDB" id="A0A430B258"/>
<evidence type="ECO:0000313" key="2">
    <source>
        <dbReference type="EMBL" id="RSU14379.1"/>
    </source>
</evidence>
<organism evidence="2 3">
    <name type="scientific">Vagococcus elongatus</name>
    <dbReference type="NCBI Taxonomy" id="180344"/>
    <lineage>
        <taxon>Bacteria</taxon>
        <taxon>Bacillati</taxon>
        <taxon>Bacillota</taxon>
        <taxon>Bacilli</taxon>
        <taxon>Lactobacillales</taxon>
        <taxon>Enterococcaceae</taxon>
        <taxon>Vagococcus</taxon>
    </lineage>
</organism>
<accession>A0A430B258</accession>
<gene>
    <name evidence="2" type="ORF">CBF29_03515</name>
</gene>
<dbReference type="InterPro" id="IPR016979">
    <property type="entry name" value="DUF2129"/>
</dbReference>